<dbReference type="RefSeq" id="WP_159358680.1">
    <property type="nucleotide sequence ID" value="NZ_WMFC01000012.1"/>
</dbReference>
<dbReference type="Proteomes" id="UP000452321">
    <property type="component" value="Unassembled WGS sequence"/>
</dbReference>
<protein>
    <submittedName>
        <fullName evidence="1">Uncharacterized protein</fullName>
    </submittedName>
</protein>
<dbReference type="AlphaFoldDB" id="A0A6B1IXT7"/>
<sequence>MRAKNSKKPYGIEELGDPYDRIERVWPVFLDTNTEGNVVRLLIKENWYSIAEAIYSHYNMIREFTSVSIAGIDFPEIPTISISLGGFGFRILLLQILIRFVAWAVKKGIELVESTLFVSGMGKPRRAIGPVGEVLYEEC</sequence>
<reference evidence="1 2" key="1">
    <citation type="submission" date="2019-11" db="EMBL/GenBank/DDBJ databases">
        <title>Genome sequences of 17 halophilic strains isolated from different environments.</title>
        <authorList>
            <person name="Furrow R.E."/>
        </authorList>
    </citation>
    <scope>NUCLEOTIDE SEQUENCE [LARGE SCALE GENOMIC DNA]</scope>
    <source>
        <strain evidence="1 2">22502_06_Cabo</strain>
    </source>
</reference>
<organism evidence="1 2">
    <name type="scientific">Halorubrum distributum</name>
    <dbReference type="NCBI Taxonomy" id="29283"/>
    <lineage>
        <taxon>Archaea</taxon>
        <taxon>Methanobacteriati</taxon>
        <taxon>Methanobacteriota</taxon>
        <taxon>Stenosarchaea group</taxon>
        <taxon>Halobacteria</taxon>
        <taxon>Halobacteriales</taxon>
        <taxon>Haloferacaceae</taxon>
        <taxon>Halorubrum</taxon>
        <taxon>Halorubrum distributum group</taxon>
    </lineage>
</organism>
<accession>A0A6B1IXT7</accession>
<gene>
    <name evidence="1" type="ORF">GLW30_10280</name>
</gene>
<comment type="caution">
    <text evidence="1">The sequence shown here is derived from an EMBL/GenBank/DDBJ whole genome shotgun (WGS) entry which is preliminary data.</text>
</comment>
<proteinExistence type="predicted"/>
<dbReference type="EMBL" id="WMFC01000012">
    <property type="protein sequence ID" value="MYL68115.1"/>
    <property type="molecule type" value="Genomic_DNA"/>
</dbReference>
<name>A0A6B1IXT7_9EURY</name>
<evidence type="ECO:0000313" key="2">
    <source>
        <dbReference type="Proteomes" id="UP000452321"/>
    </source>
</evidence>
<evidence type="ECO:0000313" key="1">
    <source>
        <dbReference type="EMBL" id="MYL68115.1"/>
    </source>
</evidence>